<comment type="caution">
    <text evidence="1">The sequence shown here is derived from an EMBL/GenBank/DDBJ whole genome shotgun (WGS) entry which is preliminary data.</text>
</comment>
<reference evidence="1 2" key="1">
    <citation type="journal article" date="2018" name="Syst. Appl. Microbiol.">
        <title>Photobacterium carnosum sp. nov., isolated from spoiled modified atmosphere packaged poultry meat.</title>
        <authorList>
            <person name="Hilgarth M."/>
            <person name="Fuertes S."/>
            <person name="Ehrmann M."/>
            <person name="Vogel R.F."/>
        </authorList>
    </citation>
    <scope>NUCLEOTIDE SEQUENCE [LARGE SCALE GENOMIC DNA]</scope>
    <source>
        <strain evidence="1 2">TMW 2.2021</strain>
    </source>
</reference>
<evidence type="ECO:0000313" key="2">
    <source>
        <dbReference type="Proteomes" id="UP000234420"/>
    </source>
</evidence>
<dbReference type="AlphaFoldDB" id="A0A2N4UPR9"/>
<dbReference type="EMBL" id="NPIB01000021">
    <property type="protein sequence ID" value="PLC57011.1"/>
    <property type="molecule type" value="Genomic_DNA"/>
</dbReference>
<accession>A0A2N4UPR9</accession>
<gene>
    <name evidence="1" type="ORF">CIK00_15455</name>
</gene>
<proteinExistence type="predicted"/>
<protein>
    <submittedName>
        <fullName evidence="1">Uncharacterized protein</fullName>
    </submittedName>
</protein>
<sequence>MNHTLIQLQENIQLDVSNACASVAAAIAKINATINVIDFTCTKSTHNAKQLLKAKTTLRNQIKQLLEAEHRLLFVEELEIEVNKIK</sequence>
<dbReference type="Proteomes" id="UP000234420">
    <property type="component" value="Unassembled WGS sequence"/>
</dbReference>
<keyword evidence="2" id="KW-1185">Reference proteome</keyword>
<name>A0A2N4UPR9_9GAMM</name>
<organism evidence="1 2">
    <name type="scientific">Photobacterium carnosum</name>
    <dbReference type="NCBI Taxonomy" id="2023717"/>
    <lineage>
        <taxon>Bacteria</taxon>
        <taxon>Pseudomonadati</taxon>
        <taxon>Pseudomonadota</taxon>
        <taxon>Gammaproteobacteria</taxon>
        <taxon>Vibrionales</taxon>
        <taxon>Vibrionaceae</taxon>
        <taxon>Photobacterium</taxon>
    </lineage>
</organism>
<evidence type="ECO:0000313" key="1">
    <source>
        <dbReference type="EMBL" id="PLC57011.1"/>
    </source>
</evidence>
<dbReference type="RefSeq" id="WP_065207987.1">
    <property type="nucleotide sequence ID" value="NZ_JABJXE010000011.1"/>
</dbReference>